<dbReference type="Proteomes" id="UP001139409">
    <property type="component" value="Unassembled WGS sequence"/>
</dbReference>
<comment type="similarity">
    <text evidence="1">Belongs to the transferase hexapeptide repeat family.</text>
</comment>
<keyword evidence="9" id="KW-1185">Reference proteome</keyword>
<dbReference type="PANTHER" id="PTHR43300:SF7">
    <property type="entry name" value="UDP-N-ACETYLBACILLOSAMINE N-ACETYLTRANSFERASE"/>
    <property type="match status" value="1"/>
</dbReference>
<dbReference type="PANTHER" id="PTHR43300">
    <property type="entry name" value="ACETYLTRANSFERASE"/>
    <property type="match status" value="1"/>
</dbReference>
<dbReference type="EMBL" id="JAIXNE010000001">
    <property type="protein sequence ID" value="MCA6073410.1"/>
    <property type="molecule type" value="Genomic_DNA"/>
</dbReference>
<accession>A0A9X1HJU5</accession>
<dbReference type="GO" id="GO:0016746">
    <property type="term" value="F:acyltransferase activity"/>
    <property type="evidence" value="ECO:0007669"/>
    <property type="project" value="UniProtKB-KW"/>
</dbReference>
<dbReference type="Pfam" id="PF00132">
    <property type="entry name" value="Hexapep"/>
    <property type="match status" value="2"/>
</dbReference>
<evidence type="ECO:0000256" key="3">
    <source>
        <dbReference type="ARBA" id="ARBA00022737"/>
    </source>
</evidence>
<dbReference type="AlphaFoldDB" id="A0A9X1HJU5"/>
<dbReference type="InterPro" id="IPR041561">
    <property type="entry name" value="PglD_N"/>
</dbReference>
<reference evidence="8" key="1">
    <citation type="submission" date="2021-09" db="EMBL/GenBank/DDBJ databases">
        <title>Fulvivirga sp. isolated from coastal sediment.</title>
        <authorList>
            <person name="Yu H."/>
        </authorList>
    </citation>
    <scope>NUCLEOTIDE SEQUENCE</scope>
    <source>
        <strain evidence="8">1062</strain>
    </source>
</reference>
<keyword evidence="3" id="KW-0677">Repeat</keyword>
<dbReference type="CDD" id="cd03360">
    <property type="entry name" value="LbH_AT_putative"/>
    <property type="match status" value="1"/>
</dbReference>
<dbReference type="InterPro" id="IPR018357">
    <property type="entry name" value="Hexapep_transf_CS"/>
</dbReference>
<proteinExistence type="inferred from homology"/>
<dbReference type="PROSITE" id="PS00101">
    <property type="entry name" value="HEXAPEP_TRANSFERASES"/>
    <property type="match status" value="1"/>
</dbReference>
<evidence type="ECO:0000256" key="2">
    <source>
        <dbReference type="ARBA" id="ARBA00022679"/>
    </source>
</evidence>
<feature type="binding site" evidence="6">
    <location>
        <position position="61"/>
    </location>
    <ligand>
        <name>substrate</name>
    </ligand>
</feature>
<feature type="domain" description="PglD N-terminal" evidence="7">
    <location>
        <begin position="2"/>
        <end position="73"/>
    </location>
</feature>
<dbReference type="NCBIfam" id="TIGR03570">
    <property type="entry name" value="NeuD_NnaD"/>
    <property type="match status" value="1"/>
</dbReference>
<dbReference type="Pfam" id="PF17836">
    <property type="entry name" value="PglD_N"/>
    <property type="match status" value="1"/>
</dbReference>
<sequence>MYLFGASGHAKVICDILDKSGISVKGFIEDDPEKKELWSVPVVGTTDAYNSEWQPCLISIGNNAIRKKIAERIRIRYERAIHPDAVIARTARIDEGTVVMAGVVINPDTSIGRHVILNTRCSIDHDCHIGDFVHVAPGSTLCGGITVGEGTMIGAGATILPNITIGKWAVIGGGAVVTKDVPDGVTVVGCPAKRTNKQKNDE</sequence>
<evidence type="ECO:0000313" key="8">
    <source>
        <dbReference type="EMBL" id="MCA6073410.1"/>
    </source>
</evidence>
<dbReference type="SUPFAM" id="SSF51161">
    <property type="entry name" value="Trimeric LpxA-like enzymes"/>
    <property type="match status" value="1"/>
</dbReference>
<protein>
    <submittedName>
        <fullName evidence="8">Acetyltransferase</fullName>
    </submittedName>
</protein>
<organism evidence="8 9">
    <name type="scientific">Fulvivirga sedimenti</name>
    <dbReference type="NCBI Taxonomy" id="2879465"/>
    <lineage>
        <taxon>Bacteria</taxon>
        <taxon>Pseudomonadati</taxon>
        <taxon>Bacteroidota</taxon>
        <taxon>Cytophagia</taxon>
        <taxon>Cytophagales</taxon>
        <taxon>Fulvivirgaceae</taxon>
        <taxon>Fulvivirga</taxon>
    </lineage>
</organism>
<evidence type="ECO:0000256" key="1">
    <source>
        <dbReference type="ARBA" id="ARBA00007274"/>
    </source>
</evidence>
<comment type="caution">
    <text evidence="8">The sequence shown here is derived from an EMBL/GenBank/DDBJ whole genome shotgun (WGS) entry which is preliminary data.</text>
</comment>
<keyword evidence="4" id="KW-0012">Acyltransferase</keyword>
<evidence type="ECO:0000256" key="4">
    <source>
        <dbReference type="ARBA" id="ARBA00023315"/>
    </source>
</evidence>
<feature type="active site" description="Proton acceptor" evidence="5">
    <location>
        <position position="125"/>
    </location>
</feature>
<feature type="site" description="Increases basicity of active site His" evidence="5">
    <location>
        <position position="126"/>
    </location>
</feature>
<evidence type="ECO:0000256" key="5">
    <source>
        <dbReference type="PIRSR" id="PIRSR620019-1"/>
    </source>
</evidence>
<dbReference type="Gene3D" id="3.40.50.20">
    <property type="match status" value="1"/>
</dbReference>
<dbReference type="RefSeq" id="WP_225696528.1">
    <property type="nucleotide sequence ID" value="NZ_JAIXNE010000001.1"/>
</dbReference>
<dbReference type="Gene3D" id="2.160.10.10">
    <property type="entry name" value="Hexapeptide repeat proteins"/>
    <property type="match status" value="1"/>
</dbReference>
<evidence type="ECO:0000259" key="7">
    <source>
        <dbReference type="Pfam" id="PF17836"/>
    </source>
</evidence>
<gene>
    <name evidence="8" type="ORF">LDX50_00935</name>
</gene>
<feature type="binding site" evidence="6">
    <location>
        <position position="173"/>
    </location>
    <ligand>
        <name>acetyl-CoA</name>
        <dbReference type="ChEBI" id="CHEBI:57288"/>
    </ligand>
</feature>
<dbReference type="InterPro" id="IPR020019">
    <property type="entry name" value="AcTrfase_PglD-like"/>
</dbReference>
<feature type="binding site" evidence="6">
    <location>
        <position position="134"/>
    </location>
    <ligand>
        <name>acetyl-CoA</name>
        <dbReference type="ChEBI" id="CHEBI:57288"/>
    </ligand>
</feature>
<dbReference type="InterPro" id="IPR050179">
    <property type="entry name" value="Trans_hexapeptide_repeat"/>
</dbReference>
<name>A0A9X1HJU5_9BACT</name>
<evidence type="ECO:0000256" key="6">
    <source>
        <dbReference type="PIRSR" id="PIRSR620019-2"/>
    </source>
</evidence>
<feature type="binding site" evidence="6">
    <location>
        <begin position="7"/>
        <end position="9"/>
    </location>
    <ligand>
        <name>substrate</name>
    </ligand>
</feature>
<dbReference type="InterPro" id="IPR001451">
    <property type="entry name" value="Hexapep"/>
</dbReference>
<dbReference type="InterPro" id="IPR011004">
    <property type="entry name" value="Trimer_LpxA-like_sf"/>
</dbReference>
<evidence type="ECO:0000313" key="9">
    <source>
        <dbReference type="Proteomes" id="UP001139409"/>
    </source>
</evidence>
<keyword evidence="2" id="KW-0808">Transferase</keyword>